<proteinExistence type="predicted"/>
<evidence type="ECO:0000256" key="4">
    <source>
        <dbReference type="ARBA" id="ARBA00022741"/>
    </source>
</evidence>
<dbReference type="OrthoDB" id="9762517at2"/>
<evidence type="ECO:0000256" key="5">
    <source>
        <dbReference type="ARBA" id="ARBA00022840"/>
    </source>
</evidence>
<dbReference type="Pfam" id="PF00664">
    <property type="entry name" value="ABC_membrane"/>
    <property type="match status" value="1"/>
</dbReference>
<dbReference type="SUPFAM" id="SSF52540">
    <property type="entry name" value="P-loop containing nucleoside triphosphate hydrolases"/>
    <property type="match status" value="1"/>
</dbReference>
<evidence type="ECO:0000256" key="6">
    <source>
        <dbReference type="ARBA" id="ARBA00022989"/>
    </source>
</evidence>
<feature type="transmembrane region" description="Helical" evidence="8">
    <location>
        <begin position="162"/>
        <end position="182"/>
    </location>
</feature>
<feature type="transmembrane region" description="Helical" evidence="8">
    <location>
        <begin position="270"/>
        <end position="291"/>
    </location>
</feature>
<dbReference type="InterPro" id="IPR017871">
    <property type="entry name" value="ABC_transporter-like_CS"/>
</dbReference>
<feature type="transmembrane region" description="Helical" evidence="8">
    <location>
        <begin position="82"/>
        <end position="100"/>
    </location>
</feature>
<evidence type="ECO:0000256" key="8">
    <source>
        <dbReference type="SAM" id="Phobius"/>
    </source>
</evidence>
<dbReference type="Gene3D" id="1.20.1560.10">
    <property type="entry name" value="ABC transporter type 1, transmembrane domain"/>
    <property type="match status" value="1"/>
</dbReference>
<dbReference type="Gene3D" id="3.40.50.300">
    <property type="entry name" value="P-loop containing nucleotide triphosphate hydrolases"/>
    <property type="match status" value="1"/>
</dbReference>
<dbReference type="InterPro" id="IPR011527">
    <property type="entry name" value="ABC1_TM_dom"/>
</dbReference>
<dbReference type="SUPFAM" id="SSF90123">
    <property type="entry name" value="ABC transporter transmembrane region"/>
    <property type="match status" value="1"/>
</dbReference>
<keyword evidence="7 8" id="KW-0472">Membrane</keyword>
<dbReference type="GO" id="GO:0005524">
    <property type="term" value="F:ATP binding"/>
    <property type="evidence" value="ECO:0007669"/>
    <property type="project" value="UniProtKB-KW"/>
</dbReference>
<dbReference type="EMBL" id="CP007139">
    <property type="protein sequence ID" value="AIE88164.1"/>
    <property type="molecule type" value="Genomic_DNA"/>
</dbReference>
<keyword evidence="5 11" id="KW-0067">ATP-binding</keyword>
<dbReference type="InterPro" id="IPR039421">
    <property type="entry name" value="Type_1_exporter"/>
</dbReference>
<dbReference type="Pfam" id="PF00005">
    <property type="entry name" value="ABC_tran"/>
    <property type="match status" value="1"/>
</dbReference>
<dbReference type="STRING" id="661478.OP10G_4796"/>
<feature type="domain" description="ABC transmembrane type-1" evidence="10">
    <location>
        <begin position="19"/>
        <end position="328"/>
    </location>
</feature>
<dbReference type="GO" id="GO:0015421">
    <property type="term" value="F:ABC-type oligopeptide transporter activity"/>
    <property type="evidence" value="ECO:0007669"/>
    <property type="project" value="TreeGrafter"/>
</dbReference>
<evidence type="ECO:0000259" key="9">
    <source>
        <dbReference type="PROSITE" id="PS50893"/>
    </source>
</evidence>
<dbReference type="SMART" id="SM00382">
    <property type="entry name" value="AAA"/>
    <property type="match status" value="1"/>
</dbReference>
<dbReference type="InterPro" id="IPR003593">
    <property type="entry name" value="AAA+_ATPase"/>
</dbReference>
<keyword evidence="3 8" id="KW-0812">Transmembrane</keyword>
<dbReference type="eggNOG" id="COG1132">
    <property type="taxonomic scope" value="Bacteria"/>
</dbReference>
<evidence type="ECO:0000256" key="3">
    <source>
        <dbReference type="ARBA" id="ARBA00022692"/>
    </source>
</evidence>
<accession>A0A068NZ91</accession>
<dbReference type="GO" id="GO:0016887">
    <property type="term" value="F:ATP hydrolysis activity"/>
    <property type="evidence" value="ECO:0007669"/>
    <property type="project" value="InterPro"/>
</dbReference>
<dbReference type="HOGENOM" id="CLU_000604_84_3_0"/>
<protein>
    <submittedName>
        <fullName evidence="11">Lipid A export ATP-binding/permease protein MsbA</fullName>
    </submittedName>
</protein>
<dbReference type="InterPro" id="IPR003439">
    <property type="entry name" value="ABC_transporter-like_ATP-bd"/>
</dbReference>
<evidence type="ECO:0000256" key="1">
    <source>
        <dbReference type="ARBA" id="ARBA00004651"/>
    </source>
</evidence>
<feature type="domain" description="ABC transporter" evidence="9">
    <location>
        <begin position="363"/>
        <end position="597"/>
    </location>
</feature>
<dbReference type="InterPro" id="IPR036640">
    <property type="entry name" value="ABC1_TM_sf"/>
</dbReference>
<dbReference type="PROSITE" id="PS50929">
    <property type="entry name" value="ABC_TM1F"/>
    <property type="match status" value="1"/>
</dbReference>
<gene>
    <name evidence="11" type="ORF">OP10G_4796</name>
</gene>
<dbReference type="FunFam" id="3.40.50.300:FF:000287">
    <property type="entry name" value="Multidrug ABC transporter ATP-binding protein"/>
    <property type="match status" value="1"/>
</dbReference>
<evidence type="ECO:0000313" key="11">
    <source>
        <dbReference type="EMBL" id="AIE88164.1"/>
    </source>
</evidence>
<dbReference type="PROSITE" id="PS50893">
    <property type="entry name" value="ABC_TRANSPORTER_2"/>
    <property type="match status" value="1"/>
</dbReference>
<dbReference type="RefSeq" id="WP_144241343.1">
    <property type="nucleotide sequence ID" value="NZ_CP007139.1"/>
</dbReference>
<evidence type="ECO:0000313" key="12">
    <source>
        <dbReference type="Proteomes" id="UP000027982"/>
    </source>
</evidence>
<evidence type="ECO:0000259" key="10">
    <source>
        <dbReference type="PROSITE" id="PS50929"/>
    </source>
</evidence>
<comment type="subcellular location">
    <subcellularLocation>
        <location evidence="1">Cell membrane</location>
        <topology evidence="1">Multi-pass membrane protein</topology>
    </subcellularLocation>
</comment>
<dbReference type="PANTHER" id="PTHR43394:SF1">
    <property type="entry name" value="ATP-BINDING CASSETTE SUB-FAMILY B MEMBER 10, MITOCHONDRIAL"/>
    <property type="match status" value="1"/>
</dbReference>
<dbReference type="Proteomes" id="UP000027982">
    <property type="component" value="Chromosome"/>
</dbReference>
<evidence type="ECO:0000256" key="2">
    <source>
        <dbReference type="ARBA" id="ARBA00022448"/>
    </source>
</evidence>
<dbReference type="GO" id="GO:0005886">
    <property type="term" value="C:plasma membrane"/>
    <property type="evidence" value="ECO:0007669"/>
    <property type="project" value="UniProtKB-SubCell"/>
</dbReference>
<dbReference type="InterPro" id="IPR027417">
    <property type="entry name" value="P-loop_NTPase"/>
</dbReference>
<keyword evidence="2" id="KW-0813">Transport</keyword>
<dbReference type="PANTHER" id="PTHR43394">
    <property type="entry name" value="ATP-DEPENDENT PERMEASE MDL1, MITOCHONDRIAL"/>
    <property type="match status" value="1"/>
</dbReference>
<dbReference type="PROSITE" id="PS00211">
    <property type="entry name" value="ABC_TRANSPORTER_1"/>
    <property type="match status" value="1"/>
</dbReference>
<keyword evidence="12" id="KW-1185">Reference proteome</keyword>
<sequence length="605" mass="68410">MRSFRRTLAILRPYRGRVLLAVTMTLLVTLLQIVPPRIYQVAIDDAIRPALAARGELSKPTPARPPARETALRRQVDRAPSTITWLAVILIAVIVVRNVCSYLNSYTVSWIGNRFVFDLRFALWRHLQRLSLTFHNQTQTGKIMARATADIELIQQLIQGQLVTFISDLVTLVAVLAMLFFLEWRLAGIIVLLVPFYVVSYLTFLKNIREVSNDQRRLYDEMIGKLSEKISGIAVVKAFVREDWERQDFMKTVRAKFKVDMRQVHLNRRLGLVSAIISSLGTGVVYSYGGWMVQHGEMTTGKLVALTFYIGFIFNPAVRVIDFNNSLQWAVSAMDRVFQTLDTRPEVEDKPDALPLPSLRGQVDFQDVHFGYMEDQEVIRGVDLHVDAGQVIAIVGHSGAGKTTLMNLLMRFYDPTQGHVRVDGYNLCDVRLESLRRQISMVAQENVLFSVTLMENIKYGNRDASDEEAIRASKAADLHDFVESLPDGYETMIGENGIKLSGGQKQRLALARALVTDPRILILDDVTSALDGETEARVQDALRVVMKGRTTFIIAHRLSSVVDADRILVMEEGRIVDQGTHDELTERPGIYRDLYQEQFRSALQA</sequence>
<reference evidence="11 12" key="1">
    <citation type="journal article" date="2014" name="PLoS ONE">
        <title>The first complete genome sequence of the class fimbriimonadia in the phylum armatimonadetes.</title>
        <authorList>
            <person name="Hu Z.Y."/>
            <person name="Wang Y.Z."/>
            <person name="Im W.T."/>
            <person name="Wang S.Y."/>
            <person name="Zhao G.P."/>
            <person name="Zheng H.J."/>
            <person name="Quan Z.X."/>
        </authorList>
    </citation>
    <scope>NUCLEOTIDE SEQUENCE [LARGE SCALE GENOMIC DNA]</scope>
    <source>
        <strain evidence="11">Gsoil 348</strain>
    </source>
</reference>
<evidence type="ECO:0000256" key="7">
    <source>
        <dbReference type="ARBA" id="ARBA00023136"/>
    </source>
</evidence>
<dbReference type="KEGG" id="fgi:OP10G_4796"/>
<dbReference type="AlphaFoldDB" id="A0A068NZ91"/>
<keyword evidence="6 8" id="KW-1133">Transmembrane helix</keyword>
<dbReference type="CDD" id="cd07346">
    <property type="entry name" value="ABC_6TM_exporters"/>
    <property type="match status" value="1"/>
</dbReference>
<feature type="transmembrane region" description="Helical" evidence="8">
    <location>
        <begin position="188"/>
        <end position="208"/>
    </location>
</feature>
<keyword evidence="4" id="KW-0547">Nucleotide-binding</keyword>
<organism evidence="11 12">
    <name type="scientific">Fimbriimonas ginsengisoli Gsoil 348</name>
    <dbReference type="NCBI Taxonomy" id="661478"/>
    <lineage>
        <taxon>Bacteria</taxon>
        <taxon>Bacillati</taxon>
        <taxon>Armatimonadota</taxon>
        <taxon>Fimbriimonadia</taxon>
        <taxon>Fimbriimonadales</taxon>
        <taxon>Fimbriimonadaceae</taxon>
        <taxon>Fimbriimonas</taxon>
    </lineage>
</organism>
<name>A0A068NZ91_FIMGI</name>